<comment type="caution">
    <text evidence="4">The sequence shown here is derived from an EMBL/GenBank/DDBJ whole genome shotgun (WGS) entry which is preliminary data.</text>
</comment>
<feature type="compositionally biased region" description="Basic and acidic residues" evidence="2">
    <location>
        <begin position="181"/>
        <end position="206"/>
    </location>
</feature>
<feature type="coiled-coil region" evidence="1">
    <location>
        <begin position="393"/>
        <end position="469"/>
    </location>
</feature>
<evidence type="ECO:0000256" key="2">
    <source>
        <dbReference type="SAM" id="MobiDB-lite"/>
    </source>
</evidence>
<proteinExistence type="predicted"/>
<keyword evidence="1" id="KW-0175">Coiled coil</keyword>
<sequence>MPWMVVTNETPVGSKGENSGGHPPNCCSVEGGGWRVSEWNFHIAFVGRCSTVYSETGEKLGRDVITRVMSSRVKEASCSSDQAADHSSALGGGQQKCEREHEHEHEHGHGHEHEHGHGQEQSRIPILMSSPSHLRRTGSLKLRSEIRWTQRQGDAGASTPSQPLRRHRSLHGLTSPIPSRRQIEANCDRGRGRGSDRDRDRDRDRDDDLDSERSFGSSCNSSLCGHSPFAHNGTTYSARNMKYVFHCSPSTATDEYLTPTQRANRTIKRLRRMLADTQAELLEKDNEIGRLTKEIVELRLLKADSSTDENASCTRLDSEFNLAEPVFNKSGPRLMDVLLEERDGSSVSEEQRAGQPFSHQFSDNLSKSIFARQVHHSPSSLADSGHFDDTNVVHSLEKEIERLRENYDDTREKHNEKVEQLLKIIADSNDRYYELKPKYDSASIRMKELEKEIETLKAASSNGDELQKNIDLQLYAKQSNSADQVWVRGEDNSSATEETNPNQRQHYDEVADLLKTLLVTKKELENVKDIEFKNNTMLSAREAISLWILGTRKVMYRALLDASKLKAGNDAEMTLRFLKTAIFYFLTDTTNSRDHLAAIESILGYSDDEKAKIEKVQGWKY</sequence>
<evidence type="ECO:0000313" key="4">
    <source>
        <dbReference type="EMBL" id="KAK7604321.1"/>
    </source>
</evidence>
<protein>
    <recommendedName>
        <fullName evidence="3">GRIP domain-containing protein</fullName>
    </recommendedName>
</protein>
<organism evidence="4 5">
    <name type="scientific">Parthenolecanium corni</name>
    <dbReference type="NCBI Taxonomy" id="536013"/>
    <lineage>
        <taxon>Eukaryota</taxon>
        <taxon>Metazoa</taxon>
        <taxon>Ecdysozoa</taxon>
        <taxon>Arthropoda</taxon>
        <taxon>Hexapoda</taxon>
        <taxon>Insecta</taxon>
        <taxon>Pterygota</taxon>
        <taxon>Neoptera</taxon>
        <taxon>Paraneoptera</taxon>
        <taxon>Hemiptera</taxon>
        <taxon>Sternorrhyncha</taxon>
        <taxon>Coccoidea</taxon>
        <taxon>Coccidae</taxon>
        <taxon>Parthenolecanium</taxon>
    </lineage>
</organism>
<keyword evidence="5" id="KW-1185">Reference proteome</keyword>
<gene>
    <name evidence="4" type="ORF">V9T40_004594</name>
</gene>
<feature type="compositionally biased region" description="Basic and acidic residues" evidence="2">
    <location>
        <begin position="96"/>
        <end position="120"/>
    </location>
</feature>
<dbReference type="PROSITE" id="PS50913">
    <property type="entry name" value="GRIP"/>
    <property type="match status" value="1"/>
</dbReference>
<evidence type="ECO:0000259" key="3">
    <source>
        <dbReference type="PROSITE" id="PS50913"/>
    </source>
</evidence>
<feature type="domain" description="GRIP" evidence="3">
    <location>
        <begin position="568"/>
        <end position="616"/>
    </location>
</feature>
<feature type="region of interest" description="Disordered" evidence="2">
    <location>
        <begin position="1"/>
        <end position="24"/>
    </location>
</feature>
<reference evidence="4 5" key="1">
    <citation type="submission" date="2024-03" db="EMBL/GenBank/DDBJ databases">
        <title>Adaptation during the transition from Ophiocordyceps entomopathogen to insect associate is accompanied by gene loss and intensified selection.</title>
        <authorList>
            <person name="Ward C.M."/>
            <person name="Onetto C.A."/>
            <person name="Borneman A.R."/>
        </authorList>
    </citation>
    <scope>NUCLEOTIDE SEQUENCE [LARGE SCALE GENOMIC DNA]</scope>
    <source>
        <strain evidence="4">AWRI1</strain>
        <tissue evidence="4">Single Adult Female</tissue>
    </source>
</reference>
<feature type="coiled-coil region" evidence="1">
    <location>
        <begin position="260"/>
        <end position="294"/>
    </location>
</feature>
<feature type="region of interest" description="Disordered" evidence="2">
    <location>
        <begin position="77"/>
        <end position="121"/>
    </location>
</feature>
<dbReference type="AlphaFoldDB" id="A0AAN9TWK9"/>
<dbReference type="EMBL" id="JBBCAQ010000004">
    <property type="protein sequence ID" value="KAK7604321.1"/>
    <property type="molecule type" value="Genomic_DNA"/>
</dbReference>
<name>A0AAN9TWK9_9HEMI</name>
<feature type="compositionally biased region" description="Polar residues" evidence="2">
    <location>
        <begin position="149"/>
        <end position="162"/>
    </location>
</feature>
<evidence type="ECO:0000313" key="5">
    <source>
        <dbReference type="Proteomes" id="UP001367676"/>
    </source>
</evidence>
<evidence type="ECO:0000256" key="1">
    <source>
        <dbReference type="SAM" id="Coils"/>
    </source>
</evidence>
<dbReference type="InterPro" id="IPR000237">
    <property type="entry name" value="GRIP_dom"/>
</dbReference>
<accession>A0AAN9TWK9</accession>
<feature type="region of interest" description="Disordered" evidence="2">
    <location>
        <begin position="149"/>
        <end position="221"/>
    </location>
</feature>
<dbReference type="Proteomes" id="UP001367676">
    <property type="component" value="Unassembled WGS sequence"/>
</dbReference>